<reference evidence="1" key="1">
    <citation type="submission" date="2016-05" db="EMBL/GenBank/DDBJ databases">
        <authorList>
            <person name="Lavstsen T."/>
            <person name="Jespersen J.S."/>
        </authorList>
    </citation>
    <scope>NUCLEOTIDE SEQUENCE</scope>
    <source>
        <tissue evidence="1">Brain</tissue>
    </source>
</reference>
<evidence type="ECO:0000313" key="1">
    <source>
        <dbReference type="EMBL" id="SBQ82183.1"/>
    </source>
</evidence>
<dbReference type="EMBL" id="HAEC01013966">
    <property type="protein sequence ID" value="SBQ82183.1"/>
    <property type="molecule type" value="Transcribed_RNA"/>
</dbReference>
<proteinExistence type="predicted"/>
<gene>
    <name evidence="1" type="primary">Nfu_g_1_009891</name>
</gene>
<organism evidence="1">
    <name type="scientific">Nothobranchius korthausae</name>
    <dbReference type="NCBI Taxonomy" id="1143690"/>
    <lineage>
        <taxon>Eukaryota</taxon>
        <taxon>Metazoa</taxon>
        <taxon>Chordata</taxon>
        <taxon>Craniata</taxon>
        <taxon>Vertebrata</taxon>
        <taxon>Euteleostomi</taxon>
        <taxon>Actinopterygii</taxon>
        <taxon>Neopterygii</taxon>
        <taxon>Teleostei</taxon>
        <taxon>Neoteleostei</taxon>
        <taxon>Acanthomorphata</taxon>
        <taxon>Ovalentaria</taxon>
        <taxon>Atherinomorphae</taxon>
        <taxon>Cyprinodontiformes</taxon>
        <taxon>Nothobranchiidae</taxon>
        <taxon>Nothobranchius</taxon>
    </lineage>
</organism>
<dbReference type="AlphaFoldDB" id="A0A1A8HFC8"/>
<reference evidence="1" key="2">
    <citation type="submission" date="2016-06" db="EMBL/GenBank/DDBJ databases">
        <title>The genome of a short-lived fish provides insights into sex chromosome evolution and the genetic control of aging.</title>
        <authorList>
            <person name="Reichwald K."/>
            <person name="Felder M."/>
            <person name="Petzold A."/>
            <person name="Koch P."/>
            <person name="Groth M."/>
            <person name="Platzer M."/>
        </authorList>
    </citation>
    <scope>NUCLEOTIDE SEQUENCE</scope>
    <source>
        <tissue evidence="1">Brain</tissue>
    </source>
</reference>
<protein>
    <submittedName>
        <fullName evidence="1">Uncharacterized protein</fullName>
    </submittedName>
</protein>
<feature type="non-terminal residue" evidence="1">
    <location>
        <position position="1"/>
    </location>
</feature>
<accession>A0A1A8HFC8</accession>
<name>A0A1A8HFC8_9TELE</name>
<sequence>CKTSFSLRSPAIFSLKQPLTPHARIQTHHSHFSYIQHRSAFNQA</sequence>